<accession>X1R8Q4</accession>
<gene>
    <name evidence="1" type="ORF">S12H4_04483</name>
</gene>
<dbReference type="AlphaFoldDB" id="X1R8Q4"/>
<proteinExistence type="predicted"/>
<dbReference type="EMBL" id="BARW01001389">
    <property type="protein sequence ID" value="GAI59515.1"/>
    <property type="molecule type" value="Genomic_DNA"/>
</dbReference>
<comment type="caution">
    <text evidence="1">The sequence shown here is derived from an EMBL/GenBank/DDBJ whole genome shotgun (WGS) entry which is preliminary data.</text>
</comment>
<protein>
    <submittedName>
        <fullName evidence="1">Uncharacterized protein</fullName>
    </submittedName>
</protein>
<feature type="non-terminal residue" evidence="1">
    <location>
        <position position="47"/>
    </location>
</feature>
<sequence length="47" mass="5039">MDKLEKILPAMMGGLLGITVAMAVAQYATAAQTPYQCPICGERFATY</sequence>
<reference evidence="1" key="1">
    <citation type="journal article" date="2014" name="Front. Microbiol.">
        <title>High frequency of phylogenetically diverse reductive dehalogenase-homologous genes in deep subseafloor sedimentary metagenomes.</title>
        <authorList>
            <person name="Kawai M."/>
            <person name="Futagami T."/>
            <person name="Toyoda A."/>
            <person name="Takaki Y."/>
            <person name="Nishi S."/>
            <person name="Hori S."/>
            <person name="Arai W."/>
            <person name="Tsubouchi T."/>
            <person name="Morono Y."/>
            <person name="Uchiyama I."/>
            <person name="Ito T."/>
            <person name="Fujiyama A."/>
            <person name="Inagaki F."/>
            <person name="Takami H."/>
        </authorList>
    </citation>
    <scope>NUCLEOTIDE SEQUENCE</scope>
    <source>
        <strain evidence="1">Expedition CK06-06</strain>
    </source>
</reference>
<organism evidence="1">
    <name type="scientific">marine sediment metagenome</name>
    <dbReference type="NCBI Taxonomy" id="412755"/>
    <lineage>
        <taxon>unclassified sequences</taxon>
        <taxon>metagenomes</taxon>
        <taxon>ecological metagenomes</taxon>
    </lineage>
</organism>
<name>X1R8Q4_9ZZZZ</name>
<evidence type="ECO:0000313" key="1">
    <source>
        <dbReference type="EMBL" id="GAI59515.1"/>
    </source>
</evidence>